<gene>
    <name evidence="4" type="ORF">ACE41H_00740</name>
</gene>
<dbReference type="Gene3D" id="3.40.190.10">
    <property type="entry name" value="Periplasmic binding protein-like II"/>
    <property type="match status" value="1"/>
</dbReference>
<dbReference type="Gene3D" id="3.10.105.10">
    <property type="entry name" value="Dipeptide-binding Protein, Domain 3"/>
    <property type="match status" value="1"/>
</dbReference>
<dbReference type="InterPro" id="IPR039424">
    <property type="entry name" value="SBP_5"/>
</dbReference>
<evidence type="ECO:0000313" key="5">
    <source>
        <dbReference type="Proteomes" id="UP001580346"/>
    </source>
</evidence>
<accession>A0ABV5AMU8</accession>
<evidence type="ECO:0000256" key="1">
    <source>
        <dbReference type="ARBA" id="ARBA00023125"/>
    </source>
</evidence>
<dbReference type="RefSeq" id="WP_375352577.1">
    <property type="nucleotide sequence ID" value="NZ_JBHHMI010000001.1"/>
</dbReference>
<keyword evidence="1" id="KW-0238">DNA-binding</keyword>
<dbReference type="InterPro" id="IPR036390">
    <property type="entry name" value="WH_DNA-bd_sf"/>
</dbReference>
<evidence type="ECO:0000259" key="2">
    <source>
        <dbReference type="Pfam" id="PF00496"/>
    </source>
</evidence>
<reference evidence="4 5" key="1">
    <citation type="submission" date="2024-09" db="EMBL/GenBank/DDBJ databases">
        <title>Paenibacillus zeirhizospherea sp. nov., isolated from surface of the maize (Zea mays) roots in a horticulture field, Hungary.</title>
        <authorList>
            <person name="Marton D."/>
            <person name="Farkas M."/>
            <person name="Bedics A."/>
            <person name="Toth E."/>
            <person name="Tancsics A."/>
            <person name="Boka K."/>
            <person name="Maroti G."/>
            <person name="Kriszt B."/>
            <person name="Cserhati M."/>
        </authorList>
    </citation>
    <scope>NUCLEOTIDE SEQUENCE [LARGE SCALE GENOMIC DNA]</scope>
    <source>
        <strain evidence="4 5">KCTC 33519</strain>
    </source>
</reference>
<dbReference type="PANTHER" id="PTHR30290:SF72">
    <property type="entry name" value="HTH-TYPE TRANSCRIPTIONAL REGULATOR SGRR"/>
    <property type="match status" value="1"/>
</dbReference>
<comment type="caution">
    <text evidence="4">The sequence shown here is derived from an EMBL/GenBank/DDBJ whole genome shotgun (WGS) entry which is preliminary data.</text>
</comment>
<feature type="domain" description="Solute-binding protein family 5" evidence="2">
    <location>
        <begin position="185"/>
        <end position="486"/>
    </location>
</feature>
<evidence type="ECO:0000259" key="3">
    <source>
        <dbReference type="Pfam" id="PF12793"/>
    </source>
</evidence>
<dbReference type="Proteomes" id="UP001580346">
    <property type="component" value="Unassembled WGS sequence"/>
</dbReference>
<dbReference type="Pfam" id="PF00496">
    <property type="entry name" value="SBP_bac_5"/>
    <property type="match status" value="1"/>
</dbReference>
<dbReference type="InterPro" id="IPR036388">
    <property type="entry name" value="WH-like_DNA-bd_sf"/>
</dbReference>
<dbReference type="SUPFAM" id="SSF46785">
    <property type="entry name" value="Winged helix' DNA-binding domain"/>
    <property type="match status" value="1"/>
</dbReference>
<dbReference type="InterPro" id="IPR000914">
    <property type="entry name" value="SBP_5_dom"/>
</dbReference>
<feature type="domain" description="Transcriptional regulator SgrR N-terminal HTH" evidence="3">
    <location>
        <begin position="5"/>
        <end position="113"/>
    </location>
</feature>
<protein>
    <submittedName>
        <fullName evidence="4">ABC transporter substrate-binding protein</fullName>
    </submittedName>
</protein>
<dbReference type="Pfam" id="PF12793">
    <property type="entry name" value="SgrR_N"/>
    <property type="match status" value="1"/>
</dbReference>
<evidence type="ECO:0000313" key="4">
    <source>
        <dbReference type="EMBL" id="MFB5265317.1"/>
    </source>
</evidence>
<organism evidence="4 5">
    <name type="scientific">Paenibacillus enshidis</name>
    <dbReference type="NCBI Taxonomy" id="1458439"/>
    <lineage>
        <taxon>Bacteria</taxon>
        <taxon>Bacillati</taxon>
        <taxon>Bacillota</taxon>
        <taxon>Bacilli</taxon>
        <taxon>Bacillales</taxon>
        <taxon>Paenibacillaceae</taxon>
        <taxon>Paenibacillus</taxon>
    </lineage>
</organism>
<dbReference type="SUPFAM" id="SSF53850">
    <property type="entry name" value="Periplasmic binding protein-like II"/>
    <property type="match status" value="1"/>
</dbReference>
<proteinExistence type="predicted"/>
<dbReference type="Gene3D" id="1.10.10.10">
    <property type="entry name" value="Winged helix-like DNA-binding domain superfamily/Winged helix DNA-binding domain"/>
    <property type="match status" value="1"/>
</dbReference>
<name>A0ABV5AMU8_9BACL</name>
<dbReference type="PANTHER" id="PTHR30290">
    <property type="entry name" value="PERIPLASMIC BINDING COMPONENT OF ABC TRANSPORTER"/>
    <property type="match status" value="1"/>
</dbReference>
<dbReference type="EMBL" id="JBHHMI010000001">
    <property type="protein sequence ID" value="MFB5265317.1"/>
    <property type="molecule type" value="Genomic_DNA"/>
</dbReference>
<dbReference type="InterPro" id="IPR025370">
    <property type="entry name" value="SgrR_HTH_N"/>
</dbReference>
<sequence>MNLMEQHYTRILQMCGNISGQGQEHPVTVQQLADELCCTPRNVKFILRKLEETGYIRWQAGKGRGCTSRITLLRGLDEMVEQHFRAYLKDGKVREAVELMLNPALSPFLQDKLRNMLDREFGLQSLEQDAAGPEVLRITYNRHLHVMDPAMVFTAIESSLLGQLCNTLIVYDPVSRSFLSSLSHTWEYREEERCWVFYLRKDVRFHHGRTLAAEDVVFTFNRLRGQRSPALWQFADVERVDACGRWTVVFYMRKPNTFLLHSIASIHMSILPVGTNLNEHPVIGTGPFRIAEQTEHLIVLEAFSDHFRERPLLDRVELLFVPNERSNVRNYSLPQTNTPKVDEQQATSELDYAVTGCRYLLFNMTREGSHRQYPFREAMRILYNPHALLRELKGNRLLAANSLLPEKSRNSPLPDRPLEEAGHLLTKAGYHGEALKLYFLPKKDETEEAHWLQRRCASVGVNLELHPIHRIDPQMFKEVADMILAEEVLESDVQWGLFNFYLNPENYLNLLLQDEQKKAINALLGDFSQVQTKEREQRLDQLEQMIRDEKWLLHGCHVNKKSQLHPSLRGLQVEAFGFVDISKIWIKPSSL</sequence>
<keyword evidence="5" id="KW-1185">Reference proteome</keyword>